<reference evidence="1 2" key="1">
    <citation type="journal article" date="2016" name="Nat. Commun.">
        <title>Thousands of microbial genomes shed light on interconnected biogeochemical processes in an aquifer system.</title>
        <authorList>
            <person name="Anantharaman K."/>
            <person name="Brown C.T."/>
            <person name="Hug L.A."/>
            <person name="Sharon I."/>
            <person name="Castelle C.J."/>
            <person name="Probst A.J."/>
            <person name="Thomas B.C."/>
            <person name="Singh A."/>
            <person name="Wilkins M.J."/>
            <person name="Karaoz U."/>
            <person name="Brodie E.L."/>
            <person name="Williams K.H."/>
            <person name="Hubbard S.S."/>
            <person name="Banfield J.F."/>
        </authorList>
    </citation>
    <scope>NUCLEOTIDE SEQUENCE [LARGE SCALE GENOMIC DNA]</scope>
</reference>
<name>A0A1F5SIC2_9BACT</name>
<accession>A0A1F5SIC2</accession>
<proteinExistence type="predicted"/>
<comment type="caution">
    <text evidence="1">The sequence shown here is derived from an EMBL/GenBank/DDBJ whole genome shotgun (WGS) entry which is preliminary data.</text>
</comment>
<gene>
    <name evidence="1" type="ORF">A2227_03405</name>
</gene>
<dbReference type="AlphaFoldDB" id="A0A1F5SIC2"/>
<evidence type="ECO:0000313" key="1">
    <source>
        <dbReference type="EMBL" id="OGF26306.1"/>
    </source>
</evidence>
<organism evidence="1 2">
    <name type="scientific">Candidatus Falkowbacteria bacterium RIFOXYA2_FULL_47_19</name>
    <dbReference type="NCBI Taxonomy" id="1797994"/>
    <lineage>
        <taxon>Bacteria</taxon>
        <taxon>Candidatus Falkowiibacteriota</taxon>
    </lineage>
</organism>
<evidence type="ECO:0000313" key="2">
    <source>
        <dbReference type="Proteomes" id="UP000178367"/>
    </source>
</evidence>
<dbReference type="Proteomes" id="UP000178367">
    <property type="component" value="Unassembled WGS sequence"/>
</dbReference>
<protein>
    <submittedName>
        <fullName evidence="1">Uncharacterized protein</fullName>
    </submittedName>
</protein>
<dbReference type="EMBL" id="MFGB01000016">
    <property type="protein sequence ID" value="OGF26306.1"/>
    <property type="molecule type" value="Genomic_DNA"/>
</dbReference>
<sequence>MNQKVTDLAGIRDILETMAALAGIKIDPENIFQRELRMEIAVNSKESCEIRVHYDDGAYLSFVRLNNLKPENRWFFHYRPIGGKERFERIEPECLKEAEKIFAKMHDEIITNAVAA</sequence>